<evidence type="ECO:0000313" key="2">
    <source>
        <dbReference type="Proteomes" id="UP000192342"/>
    </source>
</evidence>
<dbReference type="InterPro" id="IPR012348">
    <property type="entry name" value="RNR-like"/>
</dbReference>
<dbReference type="OrthoDB" id="5500270at2"/>
<dbReference type="CDD" id="cd00657">
    <property type="entry name" value="Ferritin_like"/>
    <property type="match status" value="1"/>
</dbReference>
<dbReference type="SUPFAM" id="SSF47240">
    <property type="entry name" value="Ferritin-like"/>
    <property type="match status" value="1"/>
</dbReference>
<dbReference type="RefSeq" id="WP_083563174.1">
    <property type="nucleotide sequence ID" value="NZ_AQQV01000004.1"/>
</dbReference>
<protein>
    <recommendedName>
        <fullName evidence="3">Ferritin-like domain-containing protein</fullName>
    </recommendedName>
</protein>
<proteinExistence type="predicted"/>
<dbReference type="Gene3D" id="1.10.620.20">
    <property type="entry name" value="Ribonucleotide Reductase, subunit A"/>
    <property type="match status" value="1"/>
</dbReference>
<gene>
    <name evidence="1" type="ORF">ATO7_14898</name>
</gene>
<reference evidence="1 2" key="1">
    <citation type="submission" date="2013-04" db="EMBL/GenBank/DDBJ databases">
        <title>Oceanococcus atlanticus 22II-S10r2 Genome Sequencing.</title>
        <authorList>
            <person name="Lai Q."/>
            <person name="Li G."/>
            <person name="Shao Z."/>
        </authorList>
    </citation>
    <scope>NUCLEOTIDE SEQUENCE [LARGE SCALE GENOMIC DNA]</scope>
    <source>
        <strain evidence="1 2">22II-S10r2</strain>
    </source>
</reference>
<name>A0A1Y1SAS5_9GAMM</name>
<dbReference type="InterPro" id="IPR009078">
    <property type="entry name" value="Ferritin-like_SF"/>
</dbReference>
<dbReference type="EMBL" id="AQQV01000004">
    <property type="protein sequence ID" value="ORE85520.1"/>
    <property type="molecule type" value="Genomic_DNA"/>
</dbReference>
<evidence type="ECO:0000313" key="1">
    <source>
        <dbReference type="EMBL" id="ORE85520.1"/>
    </source>
</evidence>
<sequence>MSAMDKMLDGMPMGMRNSVTNTLDNIGLMLSIKNPKVAMSMAPSAMRGMVMKKGKGSDAVKMHSGHAVHFDLNYGTDFPEMWELYRRAVANQWDGERDLDWSTDVDPMNPENCILPEEYAPFEGLAAKGVRFNAQEKQRFQADMAAWTLAQFMHGEQGALYAAAQVTESVQWLDGKFYGATQVMDEGRHLEVFYRYLDSKMNKVYQVNDNLFVILDDLLTDSRWDVKFLGMQIMVEGLALGAFSTMYNYTREPLLKNLLRYVIQDEARHVHYGVLALREQITEHLSPRERREREDWAFELALLMRNRFMSHEIYHEWFGGGARLSLRDWNEVVSEAPGMKAFRQVMFQRLIPNLEYIGLMSDRIKQHYEKAGLATFLGGRNATQLSGEDLIAENDALSAAGAEAHNNEAA</sequence>
<dbReference type="GO" id="GO:0016491">
    <property type="term" value="F:oxidoreductase activity"/>
    <property type="evidence" value="ECO:0007669"/>
    <property type="project" value="InterPro"/>
</dbReference>
<comment type="caution">
    <text evidence="1">The sequence shown here is derived from an EMBL/GenBank/DDBJ whole genome shotgun (WGS) entry which is preliminary data.</text>
</comment>
<dbReference type="AlphaFoldDB" id="A0A1Y1SAS5"/>
<organism evidence="1 2">
    <name type="scientific">Oceanococcus atlanticus</name>
    <dbReference type="NCBI Taxonomy" id="1317117"/>
    <lineage>
        <taxon>Bacteria</taxon>
        <taxon>Pseudomonadati</taxon>
        <taxon>Pseudomonadota</taxon>
        <taxon>Gammaproteobacteria</taxon>
        <taxon>Chromatiales</taxon>
        <taxon>Oceanococcaceae</taxon>
        <taxon>Oceanococcus</taxon>
    </lineage>
</organism>
<accession>A0A1Y1SAS5</accession>
<evidence type="ECO:0008006" key="3">
    <source>
        <dbReference type="Google" id="ProtNLM"/>
    </source>
</evidence>
<keyword evidence="2" id="KW-1185">Reference proteome</keyword>
<dbReference type="STRING" id="1317117.ATO7_14898"/>
<dbReference type="Proteomes" id="UP000192342">
    <property type="component" value="Unassembled WGS sequence"/>
</dbReference>